<sequence length="374" mass="41583">MTFCHQRNLQDSASSLDLVEVWNQNGRTPYITYEYTVLRDSLPPIPPPPVYTGSDTSAGEVSVEMGSLLSPNSSLYDPAVPQGQLDPGAADGQKGQETNEVYEETAAIDCDQDGAAAPKFTEGNSSHAGSTANPAPAGGPLDTGPDSPNLIWRVLLDGRINPDELFINISTNQLLTEGDGLFSSEVGPVEVDLSLEREFGLNETLEYTLGRKRNDSADTSYQNKTVQSGGRTSSRSNRTRLDEVWTECFQVWVTLGLSVQTLSSPRVCCWLREICCRLCEKQTGHLFSSEDIVRQMQPEERTKASREDEERQRDSSRDKDRQTGREQSKQCDWKTCGKGKVIDYWNGHRRRPSSPSSRCVQTQCCSKAERRVDR</sequence>
<dbReference type="Proteomes" id="UP001279410">
    <property type="component" value="Unassembled WGS sequence"/>
</dbReference>
<evidence type="ECO:0000313" key="2">
    <source>
        <dbReference type="EMBL" id="GLD73034.1"/>
    </source>
</evidence>
<feature type="compositionally biased region" description="Polar residues" evidence="1">
    <location>
        <begin position="122"/>
        <end position="133"/>
    </location>
</feature>
<dbReference type="EMBL" id="BRZM01001371">
    <property type="protein sequence ID" value="GLD73034.1"/>
    <property type="molecule type" value="Genomic_DNA"/>
</dbReference>
<keyword evidence="4" id="KW-1185">Reference proteome</keyword>
<evidence type="ECO:0000313" key="4">
    <source>
        <dbReference type="Proteomes" id="UP001279410"/>
    </source>
</evidence>
<organism evidence="2 4">
    <name type="scientific">Lates japonicus</name>
    <name type="common">Japanese lates</name>
    <dbReference type="NCBI Taxonomy" id="270547"/>
    <lineage>
        <taxon>Eukaryota</taxon>
        <taxon>Metazoa</taxon>
        <taxon>Chordata</taxon>
        <taxon>Craniata</taxon>
        <taxon>Vertebrata</taxon>
        <taxon>Euteleostomi</taxon>
        <taxon>Actinopterygii</taxon>
        <taxon>Neopterygii</taxon>
        <taxon>Teleostei</taxon>
        <taxon>Neoteleostei</taxon>
        <taxon>Acanthomorphata</taxon>
        <taxon>Carangaria</taxon>
        <taxon>Carangaria incertae sedis</taxon>
        <taxon>Centropomidae</taxon>
        <taxon>Lates</taxon>
    </lineage>
</organism>
<feature type="compositionally biased region" description="Polar residues" evidence="1">
    <location>
        <begin position="217"/>
        <end position="227"/>
    </location>
</feature>
<feature type="region of interest" description="Disordered" evidence="1">
    <location>
        <begin position="72"/>
        <end position="98"/>
    </location>
</feature>
<accession>A0AAD3RJQ6</accession>
<feature type="region of interest" description="Disordered" evidence="1">
    <location>
        <begin position="290"/>
        <end position="332"/>
    </location>
</feature>
<dbReference type="EMBL" id="BRZM01001371">
    <property type="protein sequence ID" value="GLD73035.1"/>
    <property type="molecule type" value="Genomic_DNA"/>
</dbReference>
<feature type="region of interest" description="Disordered" evidence="1">
    <location>
        <begin position="115"/>
        <end position="144"/>
    </location>
</feature>
<comment type="caution">
    <text evidence="2">The sequence shown here is derived from an EMBL/GenBank/DDBJ whole genome shotgun (WGS) entry which is preliminary data.</text>
</comment>
<feature type="region of interest" description="Disordered" evidence="1">
    <location>
        <begin position="346"/>
        <end position="374"/>
    </location>
</feature>
<evidence type="ECO:0000313" key="3">
    <source>
        <dbReference type="EMBL" id="GLD73035.1"/>
    </source>
</evidence>
<reference evidence="2" key="1">
    <citation type="submission" date="2022-08" db="EMBL/GenBank/DDBJ databases">
        <title>Genome sequencing of akame (Lates japonicus).</title>
        <authorList>
            <person name="Hashiguchi Y."/>
            <person name="Takahashi H."/>
        </authorList>
    </citation>
    <scope>NUCLEOTIDE SEQUENCE</scope>
    <source>
        <strain evidence="2">Kochi</strain>
    </source>
</reference>
<name>A0AAD3RJQ6_LATJO</name>
<dbReference type="AlphaFoldDB" id="A0AAD3RJQ6"/>
<evidence type="ECO:0000256" key="1">
    <source>
        <dbReference type="SAM" id="MobiDB-lite"/>
    </source>
</evidence>
<proteinExistence type="predicted"/>
<feature type="compositionally biased region" description="Basic and acidic residues" evidence="1">
    <location>
        <begin position="291"/>
        <end position="332"/>
    </location>
</feature>
<feature type="region of interest" description="Disordered" evidence="1">
    <location>
        <begin position="215"/>
        <end position="236"/>
    </location>
</feature>
<protein>
    <submittedName>
        <fullName evidence="2">ADAMTS-like protein 2</fullName>
    </submittedName>
</protein>
<gene>
    <name evidence="2" type="ORF">AKAME5_002435900</name>
    <name evidence="3" type="ORF">AKAME5_002436000</name>
</gene>